<dbReference type="AlphaFoldDB" id="S2K175"/>
<evidence type="ECO:0000313" key="2">
    <source>
        <dbReference type="Proteomes" id="UP000014254"/>
    </source>
</evidence>
<dbReference type="GO" id="GO:0003676">
    <property type="term" value="F:nucleic acid binding"/>
    <property type="evidence" value="ECO:0007669"/>
    <property type="project" value="InterPro"/>
</dbReference>
<dbReference type="VEuPathDB" id="FungiDB:HMPREF1544_04308"/>
<dbReference type="OrthoDB" id="1166507at2759"/>
<dbReference type="InterPro" id="IPR032567">
    <property type="entry name" value="RTL1-rel"/>
</dbReference>
<dbReference type="PANTHER" id="PTHR15503:SF22">
    <property type="entry name" value="TRANSPOSON TY3-I GAG POLYPROTEIN"/>
    <property type="match status" value="1"/>
</dbReference>
<dbReference type="OMA" id="IRIANTM"/>
<dbReference type="GO" id="GO:0008270">
    <property type="term" value="F:zinc ion binding"/>
    <property type="evidence" value="ECO:0007669"/>
    <property type="project" value="InterPro"/>
</dbReference>
<dbReference type="InterPro" id="IPR021109">
    <property type="entry name" value="Peptidase_aspartic_dom_sf"/>
</dbReference>
<proteinExistence type="predicted"/>
<dbReference type="SUPFAM" id="SSF57756">
    <property type="entry name" value="Retrovirus zinc finger-like domains"/>
    <property type="match status" value="1"/>
</dbReference>
<reference evidence="2" key="1">
    <citation type="submission" date="2013-05" db="EMBL/GenBank/DDBJ databases">
        <title>The Genome sequence of Mucor circinelloides f. circinelloides 1006PhL.</title>
        <authorList>
            <consortium name="The Broad Institute Genomics Platform"/>
            <person name="Cuomo C."/>
            <person name="Earl A."/>
            <person name="Findley K."/>
            <person name="Lee S.C."/>
            <person name="Walker B."/>
            <person name="Young S."/>
            <person name="Zeng Q."/>
            <person name="Gargeya S."/>
            <person name="Fitzgerald M."/>
            <person name="Haas B."/>
            <person name="Abouelleil A."/>
            <person name="Allen A.W."/>
            <person name="Alvarado L."/>
            <person name="Arachchi H.M."/>
            <person name="Berlin A.M."/>
            <person name="Chapman S.B."/>
            <person name="Gainer-Dewar J."/>
            <person name="Goldberg J."/>
            <person name="Griggs A."/>
            <person name="Gujja S."/>
            <person name="Hansen M."/>
            <person name="Howarth C."/>
            <person name="Imamovic A."/>
            <person name="Ireland A."/>
            <person name="Larimer J."/>
            <person name="McCowan C."/>
            <person name="Murphy C."/>
            <person name="Pearson M."/>
            <person name="Poon T.W."/>
            <person name="Priest M."/>
            <person name="Roberts A."/>
            <person name="Saif S."/>
            <person name="Shea T."/>
            <person name="Sisk P."/>
            <person name="Sykes S."/>
            <person name="Wortman J."/>
            <person name="Nusbaum C."/>
            <person name="Birren B."/>
        </authorList>
    </citation>
    <scope>NUCLEOTIDE SEQUENCE [LARGE SCALE GENOMIC DNA]</scope>
    <source>
        <strain evidence="2">1006PhL</strain>
    </source>
</reference>
<dbReference type="Gene3D" id="2.40.70.10">
    <property type="entry name" value="Acid Proteases"/>
    <property type="match status" value="1"/>
</dbReference>
<organism evidence="1 2">
    <name type="scientific">Mucor circinelloides f. circinelloides (strain 1006PhL)</name>
    <name type="common">Mucormycosis agent</name>
    <name type="synonym">Calyptromyces circinelloides</name>
    <dbReference type="NCBI Taxonomy" id="1220926"/>
    <lineage>
        <taxon>Eukaryota</taxon>
        <taxon>Fungi</taxon>
        <taxon>Fungi incertae sedis</taxon>
        <taxon>Mucoromycota</taxon>
        <taxon>Mucoromycotina</taxon>
        <taxon>Mucoromycetes</taxon>
        <taxon>Mucorales</taxon>
        <taxon>Mucorineae</taxon>
        <taxon>Mucoraceae</taxon>
        <taxon>Mucor</taxon>
    </lineage>
</organism>
<dbReference type="InParanoid" id="S2K175"/>
<dbReference type="Pfam" id="PF08284">
    <property type="entry name" value="RVP_2"/>
    <property type="match status" value="1"/>
</dbReference>
<dbReference type="CDD" id="cd00303">
    <property type="entry name" value="retropepsin_like"/>
    <property type="match status" value="1"/>
</dbReference>
<dbReference type="SUPFAM" id="SSF50630">
    <property type="entry name" value="Acid proteases"/>
    <property type="match status" value="1"/>
</dbReference>
<evidence type="ECO:0000313" key="1">
    <source>
        <dbReference type="EMBL" id="EPB88918.1"/>
    </source>
</evidence>
<sequence>MNQHHASSSGNNNAPTPMELGAVNQHKQLPQADKDFRKAKGLCLYCGSKDHILRNCNRKKPLINNGIALTMEGEIPIDLAAKVATSKFQSIIVIPITAYHGPNEEEASDTDALIDTGAIHNFVSFEWADYLGIPIEKFDLDQRRTYRLADGTEYVCKAFCAITIRIDDTHHVENTTFHVLESCSFHVILGMQWLKRHRPHL</sequence>
<protein>
    <recommendedName>
        <fullName evidence="3">CCHC-type domain-containing protein</fullName>
    </recommendedName>
</protein>
<keyword evidence="2" id="KW-1185">Reference proteome</keyword>
<dbReference type="EMBL" id="KE123943">
    <property type="protein sequence ID" value="EPB88918.1"/>
    <property type="molecule type" value="Genomic_DNA"/>
</dbReference>
<dbReference type="InterPro" id="IPR036875">
    <property type="entry name" value="Znf_CCHC_sf"/>
</dbReference>
<dbReference type="STRING" id="1220926.S2K175"/>
<gene>
    <name evidence="1" type="ORF">HMPREF1544_04308</name>
</gene>
<dbReference type="PANTHER" id="PTHR15503">
    <property type="entry name" value="LDOC1 RELATED"/>
    <property type="match status" value="1"/>
</dbReference>
<dbReference type="Proteomes" id="UP000014254">
    <property type="component" value="Unassembled WGS sequence"/>
</dbReference>
<name>S2K175_MUCC1</name>
<accession>S2K175</accession>
<evidence type="ECO:0008006" key="3">
    <source>
        <dbReference type="Google" id="ProtNLM"/>
    </source>
</evidence>